<dbReference type="EMBL" id="AP017424">
    <property type="protein sequence ID" value="BAU82731.1"/>
    <property type="molecule type" value="Genomic_DNA"/>
</dbReference>
<name>A0A160NXY2_STRLU</name>
<gene>
    <name evidence="1" type="ORF">SLA_1793</name>
</gene>
<keyword evidence="2" id="KW-1185">Reference proteome</keyword>
<dbReference type="Pfam" id="PF05973">
    <property type="entry name" value="Gp49"/>
    <property type="match status" value="1"/>
</dbReference>
<dbReference type="KEGG" id="slau:SLA_1793"/>
<evidence type="ECO:0000313" key="1">
    <source>
        <dbReference type="EMBL" id="BAU82731.1"/>
    </source>
</evidence>
<protein>
    <recommendedName>
        <fullName evidence="3">Addiction module toxin RelE</fullName>
    </recommendedName>
</protein>
<accession>A0A160NXY2</accession>
<dbReference type="AlphaFoldDB" id="A0A160NXY2"/>
<reference evidence="1 2" key="1">
    <citation type="journal article" date="2016" name="Genome Announc.">
        <title>Complete Genome Sequence of Thiostrepton-Producing Streptomyces laurentii ATCC 31255.</title>
        <authorList>
            <person name="Doi K."/>
            <person name="Fujino Y."/>
            <person name="Nagayoshi Y."/>
            <person name="Ohshima T."/>
            <person name="Ogata S."/>
        </authorList>
    </citation>
    <scope>NUCLEOTIDE SEQUENCE [LARGE SCALE GENOMIC DNA]</scope>
    <source>
        <strain evidence="1 2">ATCC 31255</strain>
    </source>
</reference>
<proteinExistence type="predicted"/>
<evidence type="ECO:0008006" key="3">
    <source>
        <dbReference type="Google" id="ProtNLM"/>
    </source>
</evidence>
<dbReference type="InterPro" id="IPR009241">
    <property type="entry name" value="HigB-like"/>
</dbReference>
<dbReference type="Proteomes" id="UP000217676">
    <property type="component" value="Chromosome"/>
</dbReference>
<evidence type="ECO:0000313" key="2">
    <source>
        <dbReference type="Proteomes" id="UP000217676"/>
    </source>
</evidence>
<organism evidence="1 2">
    <name type="scientific">Streptomyces laurentii</name>
    <dbReference type="NCBI Taxonomy" id="39478"/>
    <lineage>
        <taxon>Bacteria</taxon>
        <taxon>Bacillati</taxon>
        <taxon>Actinomycetota</taxon>
        <taxon>Actinomycetes</taxon>
        <taxon>Kitasatosporales</taxon>
        <taxon>Streptomycetaceae</taxon>
        <taxon>Streptomyces</taxon>
    </lineage>
</organism>
<sequence length="135" mass="15337">MEGIVSPTPPPYRLRIVPEVHEWLRTLRAIDRQASRWVAEALGALIERGPALGRPLVDTLSEGKKPTYPNLKELRPHSGHESAPRILFIFDPDRNAVLLVAGDKAGNWAQWYREMIPLAIERYEDYLKKAEADGE</sequence>
<dbReference type="RefSeq" id="WP_359875010.1">
    <property type="nucleotide sequence ID" value="NZ_JBEYHT010000010.1"/>
</dbReference>